<organism evidence="2 3">
    <name type="scientific">Chitinophaga silvisoli</name>
    <dbReference type="NCBI Taxonomy" id="2291814"/>
    <lineage>
        <taxon>Bacteria</taxon>
        <taxon>Pseudomonadati</taxon>
        <taxon>Bacteroidota</taxon>
        <taxon>Chitinophagia</taxon>
        <taxon>Chitinophagales</taxon>
        <taxon>Chitinophagaceae</taxon>
        <taxon>Chitinophaga</taxon>
    </lineage>
</organism>
<reference evidence="2 3" key="1">
    <citation type="submission" date="2018-08" db="EMBL/GenBank/DDBJ databases">
        <title>Chitinophaga sp. K20C18050901, a novel bacterium isolated from forest soil.</title>
        <authorList>
            <person name="Wang C."/>
        </authorList>
    </citation>
    <scope>NUCLEOTIDE SEQUENCE [LARGE SCALE GENOMIC DNA]</scope>
    <source>
        <strain evidence="2 3">K20C18050901</strain>
    </source>
</reference>
<keyword evidence="3" id="KW-1185">Reference proteome</keyword>
<dbReference type="RefSeq" id="WP_116856980.1">
    <property type="nucleotide sequence ID" value="NZ_QTJV01000015.1"/>
</dbReference>
<name>A0A3E1NTI3_9BACT</name>
<proteinExistence type="predicted"/>
<gene>
    <name evidence="2" type="ORF">DXN04_29315</name>
</gene>
<evidence type="ECO:0000313" key="3">
    <source>
        <dbReference type="Proteomes" id="UP000261174"/>
    </source>
</evidence>
<feature type="domain" description="DUF6575" evidence="1">
    <location>
        <begin position="26"/>
        <end position="134"/>
    </location>
</feature>
<comment type="caution">
    <text evidence="2">The sequence shown here is derived from an EMBL/GenBank/DDBJ whole genome shotgun (WGS) entry which is preliminary data.</text>
</comment>
<dbReference type="InterPro" id="IPR046482">
    <property type="entry name" value="DUF6575"/>
</dbReference>
<protein>
    <recommendedName>
        <fullName evidence="1">DUF6575 domain-containing protein</fullName>
    </recommendedName>
</protein>
<accession>A0A3E1NTI3</accession>
<evidence type="ECO:0000259" key="1">
    <source>
        <dbReference type="Pfam" id="PF20215"/>
    </source>
</evidence>
<dbReference type="EMBL" id="QTJV01000015">
    <property type="protein sequence ID" value="RFM31232.1"/>
    <property type="molecule type" value="Genomic_DNA"/>
</dbReference>
<evidence type="ECO:0000313" key="2">
    <source>
        <dbReference type="EMBL" id="RFM31232.1"/>
    </source>
</evidence>
<dbReference type="AlphaFoldDB" id="A0A3E1NTI3"/>
<dbReference type="Pfam" id="PF20215">
    <property type="entry name" value="DUF6575"/>
    <property type="match status" value="1"/>
</dbReference>
<dbReference type="Proteomes" id="UP000261174">
    <property type="component" value="Unassembled WGS sequence"/>
</dbReference>
<sequence length="415" mass="48328">MEQLNGIISDGVPLNGLRKVSDLIYYEGPLLSHFKNKYGDNYLFYWVDNNDNFNRWLVFRVYERFINSYIERSITLKELILSTLDEFLYSIDIDNNLDYKNIQLVKINDLPASYLPKPDSKYNFKPIPSDSLIEGMLSVNSSGLLEASFSKSSIVGYGTMHLEAFSPLIYHMNEISNGLGESYYKLKSDNVVPNEKHGKKKKLLKNEVLSNTMFELIGFMPGSFKLILKPINTQSVLPGEKTEVDNYCDFFLKFIQASYEYSTLIEYINLINKDVITHYEKFLKNIQLFKLEFKLAWVNNSSMTRLEQVINYKSAPKIIDNINRLEYQNSSEFNMIGRFLEINLKTKHYTFQSIADDKAESKGYFDDLLKEGLILIKFNQYYEVKIIRLESKEAGNKEPKTQDKLTAFYDFKDGK</sequence>
<dbReference type="OrthoDB" id="1077479at2"/>